<dbReference type="Pfam" id="PF21292">
    <property type="entry name" value="EME1-MUS81_C"/>
    <property type="match status" value="1"/>
</dbReference>
<dbReference type="GO" id="GO:0006281">
    <property type="term" value="P:DNA repair"/>
    <property type="evidence" value="ECO:0007669"/>
    <property type="project" value="UniProtKB-KW"/>
</dbReference>
<sequence length="420" mass="46365">MSSGSELSDSEDLPSVPFLSRREVLLVSSDSEGEGGPKPLAPPQRTIGGRAAPAKLRKPRVPGGGPQPKKGKKGQETVTVLIDPGLCLYVTLLPYVPLSLGLFPGILQNGCGGQVLSALQAQETPCVIQSQAIPRSITWSRSSADGNEEGLSQEEAEVLILLPGEEFVTMVQNLKKEPLGGSSRETLHNFVARVTAGKSWKVPTLVIMEMEKYFSGGKKLSRKKQKEPLGGEVPGNGKKRLGKRKESPETLPTLTRVEVEEVLMDFQLHTGTHVWFLETWKEFADFVCQFSKAVSEAPTKRQRDNTSFSFYLDGEWAGGVRVERCGKGHLEVWRRQIQQFNRISVDIANAVVAAYPSPHLLVKAYRCCRTEEERQNLLSDILVRRGEGVTSTSRRVGPEISKRIYLQMTSKEPELSLELT</sequence>
<dbReference type="Ensembl" id="ENSXETT00000118206">
    <property type="protein sequence ID" value="ENSXETP00000112111"/>
    <property type="gene ID" value="ENSXETG00000034223"/>
</dbReference>
<dbReference type="InterPro" id="IPR043087">
    <property type="entry name" value="Eme1_nucdom_sub2"/>
</dbReference>
<dbReference type="InterPro" id="IPR043086">
    <property type="entry name" value="EME1_nucdom_sub1"/>
</dbReference>
<accession>A0A803JVU4</accession>
<keyword evidence="4" id="KW-0233">DNA recombination</keyword>
<dbReference type="InterPro" id="IPR042530">
    <property type="entry name" value="EME1/EME2_C"/>
</dbReference>
<dbReference type="GO" id="GO:0003677">
    <property type="term" value="F:DNA binding"/>
    <property type="evidence" value="ECO:0007669"/>
    <property type="project" value="InterPro"/>
</dbReference>
<comment type="similarity">
    <text evidence="2">Belongs to the EME1/MMS4 family.</text>
</comment>
<evidence type="ECO:0000256" key="4">
    <source>
        <dbReference type="ARBA" id="ARBA00023172"/>
    </source>
</evidence>
<dbReference type="Gene3D" id="3.40.1620.30">
    <property type="entry name" value="ERCC4, Mus81-Eme1 complex, nuclease domain, subdomain 1"/>
    <property type="match status" value="1"/>
</dbReference>
<proteinExistence type="inferred from homology"/>
<dbReference type="PANTHER" id="PTHR21077:SF7">
    <property type="entry name" value="CROSSOVER JUNCTION ENDONUCLEASE EME1"/>
    <property type="match status" value="1"/>
</dbReference>
<dbReference type="AlphaFoldDB" id="A0A803JVU4"/>
<comment type="subcellular location">
    <subcellularLocation>
        <location evidence="1">Nucleus</location>
    </subcellularLocation>
</comment>
<dbReference type="InParanoid" id="A0A803JVU4"/>
<dbReference type="Bgee" id="ENSXETG00000034223">
    <property type="expression patterns" value="Expressed in early embryo and 9 other cell types or tissues"/>
</dbReference>
<feature type="region of interest" description="Disordered" evidence="7">
    <location>
        <begin position="219"/>
        <end position="250"/>
    </location>
</feature>
<dbReference type="GeneTree" id="ENSGT00530000063937"/>
<dbReference type="GO" id="GO:0006310">
    <property type="term" value="P:DNA recombination"/>
    <property type="evidence" value="ECO:0007669"/>
    <property type="project" value="UniProtKB-KW"/>
</dbReference>
<dbReference type="SMART" id="SM00891">
    <property type="entry name" value="ERCC4"/>
    <property type="match status" value="1"/>
</dbReference>
<dbReference type="FunFam" id="1.10.150.670:FF:000002">
    <property type="entry name" value="Crossover junction endonuclease EME1"/>
    <property type="match status" value="1"/>
</dbReference>
<dbReference type="GO" id="GO:0048476">
    <property type="term" value="C:Holliday junction resolvase complex"/>
    <property type="evidence" value="ECO:0007669"/>
    <property type="project" value="InterPro"/>
</dbReference>
<dbReference type="FunCoup" id="A0A803JVU4">
    <property type="interactions" value="824"/>
</dbReference>
<feature type="domain" description="ERCC4" evidence="8">
    <location>
        <begin position="79"/>
        <end position="366"/>
    </location>
</feature>
<protein>
    <recommendedName>
        <fullName evidence="8">ERCC4 domain-containing protein</fullName>
    </recommendedName>
</protein>
<evidence type="ECO:0000256" key="6">
    <source>
        <dbReference type="ARBA" id="ARBA00023242"/>
    </source>
</evidence>
<keyword evidence="5" id="KW-0234">DNA repair</keyword>
<reference evidence="9" key="1">
    <citation type="journal article" date="2010" name="Science">
        <title>The genome of the Western clawed frog Xenopus tropicalis.</title>
        <authorList>
            <person name="Hellsten U."/>
            <person name="Harland R.M."/>
            <person name="Gilchrist M.J."/>
            <person name="Hendrix D."/>
            <person name="Jurka J."/>
            <person name="Kapitonov V."/>
            <person name="Ovcharenko I."/>
            <person name="Putnam N.H."/>
            <person name="Shu S."/>
            <person name="Taher L."/>
            <person name="Blitz I.L."/>
            <person name="Blumberg B."/>
            <person name="Dichmann D.S."/>
            <person name="Dubchak I."/>
            <person name="Amaya E."/>
            <person name="Detter J.C."/>
            <person name="Fletcher R."/>
            <person name="Gerhard D.S."/>
            <person name="Goodstein D."/>
            <person name="Graves T."/>
            <person name="Grigoriev I.V."/>
            <person name="Grimwood J."/>
            <person name="Kawashima T."/>
            <person name="Lindquist E."/>
            <person name="Lucas S.M."/>
            <person name="Mead P.E."/>
            <person name="Mitros T."/>
            <person name="Ogino H."/>
            <person name="Ohta Y."/>
            <person name="Poliakov A.V."/>
            <person name="Pollet N."/>
            <person name="Robert J."/>
            <person name="Salamov A."/>
            <person name="Sater A.K."/>
            <person name="Schmutz J."/>
            <person name="Terry A."/>
            <person name="Vize P.D."/>
            <person name="Warren W.C."/>
            <person name="Wells D."/>
            <person name="Wills A."/>
            <person name="Wilson R.K."/>
            <person name="Zimmerman L.B."/>
            <person name="Zorn A.M."/>
            <person name="Grainger R."/>
            <person name="Grammer T."/>
            <person name="Khokha M.K."/>
            <person name="Richardson P.M."/>
            <person name="Rokhsar D.S."/>
        </authorList>
    </citation>
    <scope>NUCLEOTIDE SEQUENCE [LARGE SCALE GENOMIC DNA]</scope>
    <source>
        <strain evidence="9">Nigerian</strain>
    </source>
</reference>
<evidence type="ECO:0000259" key="8">
    <source>
        <dbReference type="SMART" id="SM00891"/>
    </source>
</evidence>
<evidence type="ECO:0000256" key="5">
    <source>
        <dbReference type="ARBA" id="ARBA00023204"/>
    </source>
</evidence>
<organism evidence="9">
    <name type="scientific">Xenopus tropicalis</name>
    <name type="common">Western clawed frog</name>
    <name type="synonym">Silurana tropicalis</name>
    <dbReference type="NCBI Taxonomy" id="8364"/>
    <lineage>
        <taxon>Eukaryota</taxon>
        <taxon>Metazoa</taxon>
        <taxon>Chordata</taxon>
        <taxon>Craniata</taxon>
        <taxon>Vertebrata</taxon>
        <taxon>Euteleostomi</taxon>
        <taxon>Amphibia</taxon>
        <taxon>Batrachia</taxon>
        <taxon>Anura</taxon>
        <taxon>Pipoidea</taxon>
        <taxon>Pipidae</taxon>
        <taxon>Xenopodinae</taxon>
        <taxon>Xenopus</taxon>
        <taxon>Silurana</taxon>
    </lineage>
</organism>
<name>A0A803JVU4_XENTR</name>
<dbReference type="GO" id="GO:0005634">
    <property type="term" value="C:nucleus"/>
    <property type="evidence" value="ECO:0007669"/>
    <property type="project" value="UniProtKB-SubCell"/>
</dbReference>
<dbReference type="InterPro" id="IPR033310">
    <property type="entry name" value="Mms4/EME1/EME2"/>
</dbReference>
<reference evidence="9" key="2">
    <citation type="submission" date="2021-03" db="UniProtKB">
        <authorList>
            <consortium name="Ensembl"/>
        </authorList>
    </citation>
    <scope>IDENTIFICATION</scope>
</reference>
<dbReference type="GO" id="GO:0004518">
    <property type="term" value="F:nuclease activity"/>
    <property type="evidence" value="ECO:0007669"/>
    <property type="project" value="InterPro"/>
</dbReference>
<evidence type="ECO:0000256" key="3">
    <source>
        <dbReference type="ARBA" id="ARBA00022763"/>
    </source>
</evidence>
<evidence type="ECO:0000256" key="2">
    <source>
        <dbReference type="ARBA" id="ARBA00005313"/>
    </source>
</evidence>
<dbReference type="Gene3D" id="1.10.150.670">
    <property type="entry name" value="Crossover junction endonuclease EME1, DNA-binding domain"/>
    <property type="match status" value="1"/>
</dbReference>
<dbReference type="Gene3D" id="4.10.800.30">
    <property type="entry name" value="ERCC4, Mus81-Eme1 complex, nuclease domain, subdomain 2"/>
    <property type="match status" value="1"/>
</dbReference>
<keyword evidence="3" id="KW-0227">DNA damage</keyword>
<dbReference type="PANTHER" id="PTHR21077">
    <property type="entry name" value="EME1 PROTEIN"/>
    <property type="match status" value="1"/>
</dbReference>
<evidence type="ECO:0000256" key="7">
    <source>
        <dbReference type="SAM" id="MobiDB-lite"/>
    </source>
</evidence>
<feature type="region of interest" description="Disordered" evidence="7">
    <location>
        <begin position="27"/>
        <end position="75"/>
    </location>
</feature>
<dbReference type="InterPro" id="IPR006166">
    <property type="entry name" value="ERCC4_domain"/>
</dbReference>
<dbReference type="Pfam" id="PF02732">
    <property type="entry name" value="ERCC4"/>
    <property type="match status" value="1"/>
</dbReference>
<evidence type="ECO:0000313" key="9">
    <source>
        <dbReference type="Ensembl" id="ENSXETP00000112111"/>
    </source>
</evidence>
<evidence type="ECO:0000256" key="1">
    <source>
        <dbReference type="ARBA" id="ARBA00004123"/>
    </source>
</evidence>
<keyword evidence="6" id="KW-0539">Nucleus</keyword>